<keyword evidence="2" id="KW-1185">Reference proteome</keyword>
<evidence type="ECO:0000313" key="2">
    <source>
        <dbReference type="Proteomes" id="UP001304769"/>
    </source>
</evidence>
<protein>
    <submittedName>
        <fullName evidence="1">Uncharacterized protein</fullName>
    </submittedName>
</protein>
<comment type="caution">
    <text evidence="1">The sequence shown here is derived from an EMBL/GenBank/DDBJ whole genome shotgun (WGS) entry which is preliminary data.</text>
</comment>
<name>A0ABU5T4I7_9MICC</name>
<gene>
    <name evidence="1" type="ORF">SPF06_07130</name>
</gene>
<evidence type="ECO:0000313" key="1">
    <source>
        <dbReference type="EMBL" id="MEA5454490.1"/>
    </source>
</evidence>
<proteinExistence type="predicted"/>
<sequence>MARSEYKQRVLKKYRHLMPFSASHERTWPRAGVRRNPEGLWQLVMWLEPDVMSGIYAGVSFKDREEAIELGGTIAGAHRAERRIEAVA</sequence>
<dbReference type="Proteomes" id="UP001304769">
    <property type="component" value="Unassembled WGS sequence"/>
</dbReference>
<organism evidence="1 2">
    <name type="scientific">Sinomonas terricola</name>
    <dbReference type="NCBI Taxonomy" id="3110330"/>
    <lineage>
        <taxon>Bacteria</taxon>
        <taxon>Bacillati</taxon>
        <taxon>Actinomycetota</taxon>
        <taxon>Actinomycetes</taxon>
        <taxon>Micrococcales</taxon>
        <taxon>Micrococcaceae</taxon>
        <taxon>Sinomonas</taxon>
    </lineage>
</organism>
<reference evidence="1 2" key="1">
    <citation type="submission" date="2023-12" db="EMBL/GenBank/DDBJ databases">
        <title>Sinomonas terricola sp. nov, isolated from litchi orchard soil in Guangdong, PR China.</title>
        <authorList>
            <person name="Jiaxin W."/>
            <person name="Yang Z."/>
            <person name="Honghui Z."/>
        </authorList>
    </citation>
    <scope>NUCLEOTIDE SEQUENCE [LARGE SCALE GENOMIC DNA]</scope>
    <source>
        <strain evidence="1 2">JGH33</strain>
    </source>
</reference>
<accession>A0ABU5T4I7</accession>
<dbReference type="EMBL" id="JAYGGQ010000004">
    <property type="protein sequence ID" value="MEA5454490.1"/>
    <property type="molecule type" value="Genomic_DNA"/>
</dbReference>
<dbReference type="RefSeq" id="WP_323278336.1">
    <property type="nucleotide sequence ID" value="NZ_JAYGGQ010000004.1"/>
</dbReference>